<evidence type="ECO:0000256" key="1">
    <source>
        <dbReference type="SAM" id="MobiDB-lite"/>
    </source>
</evidence>
<proteinExistence type="predicted"/>
<protein>
    <submittedName>
        <fullName evidence="2">Uncharacterized protein</fullName>
    </submittedName>
</protein>
<gene>
    <name evidence="2" type="ORF">RD149_15020</name>
</gene>
<dbReference type="Proteomes" id="UP001265083">
    <property type="component" value="Unassembled WGS sequence"/>
</dbReference>
<dbReference type="EMBL" id="JAVLUS010000011">
    <property type="protein sequence ID" value="MDS1115075.1"/>
    <property type="molecule type" value="Genomic_DNA"/>
</dbReference>
<name>A0ABU2GVM8_9ACTN</name>
<evidence type="ECO:0000313" key="3">
    <source>
        <dbReference type="Proteomes" id="UP001265083"/>
    </source>
</evidence>
<comment type="caution">
    <text evidence="2">The sequence shown here is derived from an EMBL/GenBank/DDBJ whole genome shotgun (WGS) entry which is preliminary data.</text>
</comment>
<reference evidence="2 3" key="1">
    <citation type="submission" date="2023-08" db="EMBL/GenBank/DDBJ databases">
        <title>Bioegradation of LLDPE and BLDPE plastic by marine bacteria from coast plastic debris.</title>
        <authorList>
            <person name="Rong Z."/>
        </authorList>
    </citation>
    <scope>NUCLEOTIDE SEQUENCE [LARGE SCALE GENOMIC DNA]</scope>
    <source>
        <strain evidence="2 3">Z-2</strain>
    </source>
</reference>
<sequence length="64" mass="6472">MARTASAGEPPLDLACGPPADSSTDTAVIAGLYPYFFVARSRAARTFPAGVLAPKVTPPPASPT</sequence>
<organism evidence="2 3">
    <name type="scientific">Gordonia westfalica</name>
    <dbReference type="NCBI Taxonomy" id="158898"/>
    <lineage>
        <taxon>Bacteria</taxon>
        <taxon>Bacillati</taxon>
        <taxon>Actinomycetota</taxon>
        <taxon>Actinomycetes</taxon>
        <taxon>Mycobacteriales</taxon>
        <taxon>Gordoniaceae</taxon>
        <taxon>Gordonia</taxon>
    </lineage>
</organism>
<evidence type="ECO:0000313" key="2">
    <source>
        <dbReference type="EMBL" id="MDS1115075.1"/>
    </source>
</evidence>
<feature type="region of interest" description="Disordered" evidence="1">
    <location>
        <begin position="1"/>
        <end position="20"/>
    </location>
</feature>
<accession>A0ABU2GVM8</accession>
<keyword evidence="3" id="KW-1185">Reference proteome</keyword>